<sequence>MHSWALVLYGTNMEPVTVKSLREESKFPTDSKTTTSTTTTSTTTDRPDKENEEDVKLPSLIAENTKMESQKEPIVVSDKQKMGNGAPVLKAPNLVPVISTFLSALLSCLV</sequence>
<comment type="caution">
    <text evidence="2">The sequence shown here is derived from an EMBL/GenBank/DDBJ whole genome shotgun (WGS) entry which is preliminary data.</text>
</comment>
<protein>
    <submittedName>
        <fullName evidence="2">Uncharacterized protein</fullName>
    </submittedName>
</protein>
<feature type="compositionally biased region" description="Low complexity" evidence="1">
    <location>
        <begin position="33"/>
        <end position="44"/>
    </location>
</feature>
<evidence type="ECO:0000256" key="1">
    <source>
        <dbReference type="SAM" id="MobiDB-lite"/>
    </source>
</evidence>
<reference evidence="2 3" key="1">
    <citation type="submission" date="2024-11" db="EMBL/GenBank/DDBJ databases">
        <title>Adaptive evolution of stress response genes in parasites aligns with host niche diversity.</title>
        <authorList>
            <person name="Hahn C."/>
            <person name="Resl P."/>
        </authorList>
    </citation>
    <scope>NUCLEOTIDE SEQUENCE [LARGE SCALE GENOMIC DNA]</scope>
    <source>
        <strain evidence="2">EGGRZ-B1_66</strain>
        <tissue evidence="2">Body</tissue>
    </source>
</reference>
<proteinExistence type="predicted"/>
<feature type="compositionally biased region" description="Basic and acidic residues" evidence="1">
    <location>
        <begin position="20"/>
        <end position="29"/>
    </location>
</feature>
<dbReference type="EMBL" id="JBJKFK010000087">
    <property type="protein sequence ID" value="KAL3319955.1"/>
    <property type="molecule type" value="Genomic_DNA"/>
</dbReference>
<keyword evidence="3" id="KW-1185">Reference proteome</keyword>
<dbReference type="AlphaFoldDB" id="A0ABD2QKI0"/>
<evidence type="ECO:0000313" key="2">
    <source>
        <dbReference type="EMBL" id="KAL3319955.1"/>
    </source>
</evidence>
<gene>
    <name evidence="2" type="ORF">Ciccas_001359</name>
</gene>
<dbReference type="Proteomes" id="UP001626550">
    <property type="component" value="Unassembled WGS sequence"/>
</dbReference>
<accession>A0ABD2QKI0</accession>
<name>A0ABD2QKI0_9PLAT</name>
<feature type="region of interest" description="Disordered" evidence="1">
    <location>
        <begin position="18"/>
        <end position="79"/>
    </location>
</feature>
<evidence type="ECO:0000313" key="3">
    <source>
        <dbReference type="Proteomes" id="UP001626550"/>
    </source>
</evidence>
<organism evidence="2 3">
    <name type="scientific">Cichlidogyrus casuarinus</name>
    <dbReference type="NCBI Taxonomy" id="1844966"/>
    <lineage>
        <taxon>Eukaryota</taxon>
        <taxon>Metazoa</taxon>
        <taxon>Spiralia</taxon>
        <taxon>Lophotrochozoa</taxon>
        <taxon>Platyhelminthes</taxon>
        <taxon>Monogenea</taxon>
        <taxon>Monopisthocotylea</taxon>
        <taxon>Dactylogyridea</taxon>
        <taxon>Ancyrocephalidae</taxon>
        <taxon>Cichlidogyrus</taxon>
    </lineage>
</organism>